<evidence type="ECO:0000313" key="2">
    <source>
        <dbReference type="EMBL" id="AWL04264.1"/>
    </source>
</evidence>
<dbReference type="RefSeq" id="WP_109343773.1">
    <property type="nucleotide sequence ID" value="NZ_CP029343.1"/>
</dbReference>
<dbReference type="KEGG" id="mtim:DIR46_02155"/>
<keyword evidence="3" id="KW-1185">Reference proteome</keyword>
<reference evidence="1 3" key="1">
    <citation type="submission" date="2018-05" db="EMBL/GenBank/DDBJ databases">
        <title>Complete genome sequence of Massilia oculi sp. nov. CCUG 43427T (=DSM 26321T), the type strain of M. oculi, and comparison with genome sequences of other Massilia strains.</title>
        <authorList>
            <person name="Zhu B."/>
        </authorList>
    </citation>
    <scope>NUCLEOTIDE SEQUENCE [LARGE SCALE GENOMIC DNA]</scope>
    <source>
        <strain evidence="1 3">CCUG 43427</strain>
    </source>
</reference>
<dbReference type="KEGG" id="mtim:DIR46_07335"/>
<gene>
    <name evidence="1" type="ORF">DIR46_02155</name>
    <name evidence="2" type="ORF">DIR46_07335</name>
</gene>
<sequence>MKPLKAYQVHDGDEGWSIQFATNSATARRHGANEIGCDWEDIESCRRMPVLDQHAPGPVPVSAMLAAGWWFECMHCGTQVYDDHEGHIAEGQHVYCSERCSQREWLDRRTRQRAEVDLIELFEAKFPGCTIKHVHVYRRLEAKEHKNDGGKALVRFSFPGAKYQSTFEFGDDHVSIPLIDVDAWHAWRGTKPEQEADHG</sequence>
<accession>A0A2S2DDE9</accession>
<name>A0A2S2DDE9_9BURK</name>
<dbReference type="EMBL" id="CP029343">
    <property type="protein sequence ID" value="AWL03370.1"/>
    <property type="molecule type" value="Genomic_DNA"/>
</dbReference>
<dbReference type="AlphaFoldDB" id="A0A2S2DDE9"/>
<dbReference type="Proteomes" id="UP000245820">
    <property type="component" value="Chromosome"/>
</dbReference>
<proteinExistence type="predicted"/>
<organism evidence="1 3">
    <name type="scientific">Massilia oculi</name>
    <dbReference type="NCBI Taxonomy" id="945844"/>
    <lineage>
        <taxon>Bacteria</taxon>
        <taxon>Pseudomonadati</taxon>
        <taxon>Pseudomonadota</taxon>
        <taxon>Betaproteobacteria</taxon>
        <taxon>Burkholderiales</taxon>
        <taxon>Oxalobacteraceae</taxon>
        <taxon>Telluria group</taxon>
        <taxon>Massilia</taxon>
    </lineage>
</organism>
<dbReference type="EMBL" id="CP029343">
    <property type="protein sequence ID" value="AWL04264.1"/>
    <property type="molecule type" value="Genomic_DNA"/>
</dbReference>
<protein>
    <submittedName>
        <fullName evidence="1">Uncharacterized protein</fullName>
    </submittedName>
</protein>
<evidence type="ECO:0000313" key="3">
    <source>
        <dbReference type="Proteomes" id="UP000245820"/>
    </source>
</evidence>
<dbReference type="OrthoDB" id="2679948at2"/>
<evidence type="ECO:0000313" key="1">
    <source>
        <dbReference type="EMBL" id="AWL03370.1"/>
    </source>
</evidence>